<protein>
    <recommendedName>
        <fullName evidence="4">Protodermal factor 1</fullName>
    </recommendedName>
</protein>
<feature type="compositionally biased region" description="Low complexity" evidence="1">
    <location>
        <begin position="111"/>
        <end position="126"/>
    </location>
</feature>
<organism evidence="2 3">
    <name type="scientific">Panicum virgatum</name>
    <name type="common">Blackwell switchgrass</name>
    <dbReference type="NCBI Taxonomy" id="38727"/>
    <lineage>
        <taxon>Eukaryota</taxon>
        <taxon>Viridiplantae</taxon>
        <taxon>Streptophyta</taxon>
        <taxon>Embryophyta</taxon>
        <taxon>Tracheophyta</taxon>
        <taxon>Spermatophyta</taxon>
        <taxon>Magnoliopsida</taxon>
        <taxon>Liliopsida</taxon>
        <taxon>Poales</taxon>
        <taxon>Poaceae</taxon>
        <taxon>PACMAD clade</taxon>
        <taxon>Panicoideae</taxon>
        <taxon>Panicodae</taxon>
        <taxon>Paniceae</taxon>
        <taxon>Panicinae</taxon>
        <taxon>Panicum</taxon>
        <taxon>Panicum sect. Hiantes</taxon>
    </lineage>
</organism>
<keyword evidence="3" id="KW-1185">Reference proteome</keyword>
<evidence type="ECO:0000313" key="3">
    <source>
        <dbReference type="Proteomes" id="UP000823388"/>
    </source>
</evidence>
<dbReference type="PANTHER" id="PTHR33210:SF14">
    <property type="entry name" value="MEIOSIS 5"/>
    <property type="match status" value="1"/>
</dbReference>
<reference evidence="2" key="1">
    <citation type="submission" date="2020-05" db="EMBL/GenBank/DDBJ databases">
        <title>WGS assembly of Panicum virgatum.</title>
        <authorList>
            <person name="Lovell J.T."/>
            <person name="Jenkins J."/>
            <person name="Shu S."/>
            <person name="Juenger T.E."/>
            <person name="Schmutz J."/>
        </authorList>
    </citation>
    <scope>NUCLEOTIDE SEQUENCE</scope>
    <source>
        <strain evidence="2">AP13</strain>
    </source>
</reference>
<proteinExistence type="predicted"/>
<evidence type="ECO:0000256" key="1">
    <source>
        <dbReference type="SAM" id="MobiDB-lite"/>
    </source>
</evidence>
<gene>
    <name evidence="2" type="ORF">PVAP13_1NG125700</name>
</gene>
<comment type="caution">
    <text evidence="2">The sequence shown here is derived from an EMBL/GenBank/DDBJ whole genome shotgun (WGS) entry which is preliminary data.</text>
</comment>
<name>A0A8T0WVJ8_PANVG</name>
<feature type="region of interest" description="Disordered" evidence="1">
    <location>
        <begin position="85"/>
        <end position="127"/>
    </location>
</feature>
<feature type="compositionally biased region" description="Low complexity" evidence="1">
    <location>
        <begin position="85"/>
        <end position="99"/>
    </location>
</feature>
<dbReference type="EMBL" id="CM029038">
    <property type="protein sequence ID" value="KAG2649686.1"/>
    <property type="molecule type" value="Genomic_DNA"/>
</dbReference>
<evidence type="ECO:0008006" key="4">
    <source>
        <dbReference type="Google" id="ProtNLM"/>
    </source>
</evidence>
<evidence type="ECO:0000313" key="2">
    <source>
        <dbReference type="EMBL" id="KAG2649686.1"/>
    </source>
</evidence>
<dbReference type="PANTHER" id="PTHR33210">
    <property type="entry name" value="PROTODERMAL FACTOR 1"/>
    <property type="match status" value="1"/>
</dbReference>
<accession>A0A8T0WVJ8</accession>
<dbReference type="Proteomes" id="UP000823388">
    <property type="component" value="Chromosome 1N"/>
</dbReference>
<sequence length="246" mass="26284">MQWHQWNCGALLERIYMCLKGTQFINLSISSFSTSSSAIYSVLFVDVESKMATKVLLVSAVLVGLVSLSSCRSLAELSEQKTYTYSSAPSYGSSPTPTYGTGGGYKPTPTPSYGSTPSTPSTPSYGIPEIPKHRFTGSCDYWKSHPDMITAVVGSLGNIGKTFGTACSLIVGKKIENLHDALSNTRTDGVGALLREGAAAYLNSIVNKKFPFTTQQVKDCIIVAITSDGAASAQAGIFKKANEYHF</sequence>
<dbReference type="InterPro" id="IPR039923">
    <property type="entry name" value="Protodermal_1"/>
</dbReference>
<dbReference type="AlphaFoldDB" id="A0A8T0WVJ8"/>